<evidence type="ECO:0000313" key="3">
    <source>
        <dbReference type="Proteomes" id="UP000559256"/>
    </source>
</evidence>
<name>A0A8H5GD52_9AGAR</name>
<accession>A0A8H5GD52</accession>
<sequence length="652" mass="68871">MRIHSPSFLLLFVGFLCNCFAAITQVPYDPSPFTTTGYITGATINNQSDILSGGTITLNGNIEIVIPRNLLVNTPSLTAVAWSEMFTSNGDINLPLWPEVSWEAFIYANYIGGRHVAGIVYILQEIGNLNEGFITSIDYEKGEMRINGDFNDPTSGIRLVINDPVGRYGMVHGDWPLWTADTDNPSITASTGYPVCLPRVDPATGDDPLCPKKNRPLDTNGNPLTIFTFPAPPVPEGQPDPNLFAPLMVGDFIVYSATLVEDQNGDRLLAAYSINVNLGFYTAPGTIPAYLIIVEPQVGINGDPRGEIEETRVEGFTTDQTATILVSTIDKDPCTGEEKDRSWGSAIPRAAAVQGNYRFRSDDVASLAPFTREVVVQIARGTVDTPNGITAGRFVSPQPPDGWLFPELLVFGDDEIPSQFDLLPFLAAGSGPWLGGIPGVPQTATGPIVGQLDPWPGVAVVTPRNCPAVDPSIPVAQAGEDLTVASNGLVTLIGTNTKEGLSSDNLTFTWTQLSGPTVSLNSTGNGTVTFVAPAVSSITNLIFQLTVANSAGNSTDTVMVNIVPVVIDHITLDLVSWKSGKGSGTLTVIATTDVASAMLFVSATNPDVATIAMTSLGAGRFQALVSMRPAPASVTVTSNLGGFAATSTIAHG</sequence>
<comment type="caution">
    <text evidence="2">The sequence shown here is derived from an EMBL/GenBank/DDBJ whole genome shotgun (WGS) entry which is preliminary data.</text>
</comment>
<reference evidence="2 3" key="1">
    <citation type="journal article" date="2020" name="ISME J.">
        <title>Uncovering the hidden diversity of litter-decomposition mechanisms in mushroom-forming fungi.</title>
        <authorList>
            <person name="Floudas D."/>
            <person name="Bentzer J."/>
            <person name="Ahren D."/>
            <person name="Johansson T."/>
            <person name="Persson P."/>
            <person name="Tunlid A."/>
        </authorList>
    </citation>
    <scope>NUCLEOTIDE SEQUENCE [LARGE SCALE GENOMIC DNA]</scope>
    <source>
        <strain evidence="2 3">CBS 291.85</strain>
    </source>
</reference>
<organism evidence="2 3">
    <name type="scientific">Tetrapyrgos nigripes</name>
    <dbReference type="NCBI Taxonomy" id="182062"/>
    <lineage>
        <taxon>Eukaryota</taxon>
        <taxon>Fungi</taxon>
        <taxon>Dikarya</taxon>
        <taxon>Basidiomycota</taxon>
        <taxon>Agaricomycotina</taxon>
        <taxon>Agaricomycetes</taxon>
        <taxon>Agaricomycetidae</taxon>
        <taxon>Agaricales</taxon>
        <taxon>Marasmiineae</taxon>
        <taxon>Marasmiaceae</taxon>
        <taxon>Tetrapyrgos</taxon>
    </lineage>
</organism>
<protein>
    <submittedName>
        <fullName evidence="2">Uncharacterized protein</fullName>
    </submittedName>
</protein>
<dbReference type="InterPro" id="IPR013783">
    <property type="entry name" value="Ig-like_fold"/>
</dbReference>
<feature type="signal peptide" evidence="1">
    <location>
        <begin position="1"/>
        <end position="21"/>
    </location>
</feature>
<dbReference type="OrthoDB" id="2129641at2759"/>
<dbReference type="EMBL" id="JAACJM010000038">
    <property type="protein sequence ID" value="KAF5362621.1"/>
    <property type="molecule type" value="Genomic_DNA"/>
</dbReference>
<dbReference type="AlphaFoldDB" id="A0A8H5GD52"/>
<evidence type="ECO:0000256" key="1">
    <source>
        <dbReference type="SAM" id="SignalP"/>
    </source>
</evidence>
<feature type="chain" id="PRO_5034554173" evidence="1">
    <location>
        <begin position="22"/>
        <end position="652"/>
    </location>
</feature>
<evidence type="ECO:0000313" key="2">
    <source>
        <dbReference type="EMBL" id="KAF5362621.1"/>
    </source>
</evidence>
<keyword evidence="1" id="KW-0732">Signal</keyword>
<dbReference type="Gene3D" id="2.60.40.10">
    <property type="entry name" value="Immunoglobulins"/>
    <property type="match status" value="1"/>
</dbReference>
<keyword evidence="3" id="KW-1185">Reference proteome</keyword>
<dbReference type="Pfam" id="PF22352">
    <property type="entry name" value="K319L-like_PKD"/>
    <property type="match status" value="1"/>
</dbReference>
<gene>
    <name evidence="2" type="ORF">D9758_009603</name>
</gene>
<dbReference type="Proteomes" id="UP000559256">
    <property type="component" value="Unassembled WGS sequence"/>
</dbReference>
<proteinExistence type="predicted"/>